<dbReference type="GO" id="GO:0051016">
    <property type="term" value="P:barbed-end actin filament capping"/>
    <property type="evidence" value="ECO:0007669"/>
    <property type="project" value="TreeGrafter"/>
</dbReference>
<feature type="domain" description="Gelsolin-like" evidence="2">
    <location>
        <begin position="1519"/>
        <end position="1590"/>
    </location>
</feature>
<dbReference type="InterPro" id="IPR007123">
    <property type="entry name" value="Gelsolin-like_dom"/>
</dbReference>
<accession>A0AB34KRM3</accession>
<dbReference type="GO" id="GO:0051014">
    <property type="term" value="P:actin filament severing"/>
    <property type="evidence" value="ECO:0007669"/>
    <property type="project" value="TreeGrafter"/>
</dbReference>
<dbReference type="RefSeq" id="XP_069230832.1">
    <property type="nucleotide sequence ID" value="XM_069372287.1"/>
</dbReference>
<reference evidence="5 6" key="1">
    <citation type="journal article" date="2020" name="Microbiol. Resour. Announc.">
        <title>Draft Genome Sequence of a Cladosporium Species Isolated from the Mesophotic Ascidian Didemnum maculosum.</title>
        <authorList>
            <person name="Gioti A."/>
            <person name="Siaperas R."/>
            <person name="Nikolaivits E."/>
            <person name="Le Goff G."/>
            <person name="Ouazzani J."/>
            <person name="Kotoulas G."/>
            <person name="Topakas E."/>
        </authorList>
    </citation>
    <scope>NUCLEOTIDE SEQUENCE [LARGE SCALE GENOMIC DNA]</scope>
    <source>
        <strain evidence="5 6">TM138-S3</strain>
    </source>
</reference>
<dbReference type="SMART" id="SM00262">
    <property type="entry name" value="GEL"/>
    <property type="match status" value="2"/>
</dbReference>
<dbReference type="PANTHER" id="PTHR11977">
    <property type="entry name" value="VILLIN"/>
    <property type="match status" value="1"/>
</dbReference>
<dbReference type="GO" id="GO:0005737">
    <property type="term" value="C:cytoplasm"/>
    <property type="evidence" value="ECO:0007669"/>
    <property type="project" value="TreeGrafter"/>
</dbReference>
<feature type="compositionally biased region" description="Polar residues" evidence="1">
    <location>
        <begin position="523"/>
        <end position="534"/>
    </location>
</feature>
<dbReference type="Proteomes" id="UP000803884">
    <property type="component" value="Unassembled WGS sequence"/>
</dbReference>
<feature type="compositionally biased region" description="Polar residues" evidence="1">
    <location>
        <begin position="636"/>
        <end position="645"/>
    </location>
</feature>
<dbReference type="PANTHER" id="PTHR11977:SF133">
    <property type="entry name" value="DUF4045 DOMAIN-CONTAINING PROTEIN"/>
    <property type="match status" value="1"/>
</dbReference>
<dbReference type="InterPro" id="IPR057226">
    <property type="entry name" value="DUF7904"/>
</dbReference>
<feature type="compositionally biased region" description="Polar residues" evidence="1">
    <location>
        <begin position="318"/>
        <end position="338"/>
    </location>
</feature>
<feature type="compositionally biased region" description="Low complexity" evidence="1">
    <location>
        <begin position="1117"/>
        <end position="1127"/>
    </location>
</feature>
<dbReference type="InterPro" id="IPR029006">
    <property type="entry name" value="ADF-H/Gelsolin-like_dom_sf"/>
</dbReference>
<dbReference type="Pfam" id="PF25480">
    <property type="entry name" value="DUF7904"/>
    <property type="match status" value="1"/>
</dbReference>
<feature type="compositionally biased region" description="Polar residues" evidence="1">
    <location>
        <begin position="542"/>
        <end position="558"/>
    </location>
</feature>
<dbReference type="Pfam" id="PF00626">
    <property type="entry name" value="Gelsolin"/>
    <property type="match status" value="1"/>
</dbReference>
<feature type="compositionally biased region" description="Polar residues" evidence="1">
    <location>
        <begin position="101"/>
        <end position="130"/>
    </location>
</feature>
<evidence type="ECO:0000259" key="4">
    <source>
        <dbReference type="Pfam" id="PF25480"/>
    </source>
</evidence>
<dbReference type="GO" id="GO:0008154">
    <property type="term" value="P:actin polymerization or depolymerization"/>
    <property type="evidence" value="ECO:0007669"/>
    <property type="project" value="TreeGrafter"/>
</dbReference>
<feature type="compositionally biased region" description="Low complexity" evidence="1">
    <location>
        <begin position="1242"/>
        <end position="1253"/>
    </location>
</feature>
<dbReference type="GeneID" id="96005125"/>
<dbReference type="Gene3D" id="3.40.20.10">
    <property type="entry name" value="Severin"/>
    <property type="match status" value="3"/>
</dbReference>
<evidence type="ECO:0008006" key="7">
    <source>
        <dbReference type="Google" id="ProtNLM"/>
    </source>
</evidence>
<feature type="compositionally biased region" description="Low complexity" evidence="1">
    <location>
        <begin position="191"/>
        <end position="203"/>
    </location>
</feature>
<feature type="compositionally biased region" description="Basic and acidic residues" evidence="1">
    <location>
        <begin position="694"/>
        <end position="705"/>
    </location>
</feature>
<dbReference type="EMBL" id="JAAQHG020000009">
    <property type="protein sequence ID" value="KAL1587727.1"/>
    <property type="molecule type" value="Genomic_DNA"/>
</dbReference>
<dbReference type="SUPFAM" id="SSF55753">
    <property type="entry name" value="Actin depolymerizing proteins"/>
    <property type="match status" value="2"/>
</dbReference>
<feature type="compositionally biased region" description="Polar residues" evidence="1">
    <location>
        <begin position="381"/>
        <end position="406"/>
    </location>
</feature>
<evidence type="ECO:0000313" key="5">
    <source>
        <dbReference type="EMBL" id="KAL1587727.1"/>
    </source>
</evidence>
<feature type="compositionally biased region" description="Polar residues" evidence="1">
    <location>
        <begin position="345"/>
        <end position="364"/>
    </location>
</feature>
<feature type="domain" description="DUF4045" evidence="3">
    <location>
        <begin position="53"/>
        <end position="865"/>
    </location>
</feature>
<feature type="compositionally biased region" description="Low complexity" evidence="1">
    <location>
        <begin position="1027"/>
        <end position="1040"/>
    </location>
</feature>
<comment type="caution">
    <text evidence="5">The sequence shown here is derived from an EMBL/GenBank/DDBJ whole genome shotgun (WGS) entry which is preliminary data.</text>
</comment>
<evidence type="ECO:0000259" key="3">
    <source>
        <dbReference type="Pfam" id="PF13254"/>
    </source>
</evidence>
<keyword evidence="6" id="KW-1185">Reference proteome</keyword>
<feature type="compositionally biased region" description="Low complexity" evidence="1">
    <location>
        <begin position="1282"/>
        <end position="1301"/>
    </location>
</feature>
<gene>
    <name evidence="5" type="ORF">WHR41_03681</name>
</gene>
<proteinExistence type="predicted"/>
<dbReference type="InterPro" id="IPR025118">
    <property type="entry name" value="DUF4045"/>
</dbReference>
<evidence type="ECO:0000313" key="6">
    <source>
        <dbReference type="Proteomes" id="UP000803884"/>
    </source>
</evidence>
<dbReference type="Pfam" id="PF13254">
    <property type="entry name" value="DUF4045"/>
    <property type="match status" value="1"/>
</dbReference>
<feature type="compositionally biased region" description="Polar residues" evidence="1">
    <location>
        <begin position="18"/>
        <end position="45"/>
    </location>
</feature>
<organism evidence="5 6">
    <name type="scientific">Cladosporium halotolerans</name>
    <dbReference type="NCBI Taxonomy" id="1052096"/>
    <lineage>
        <taxon>Eukaryota</taxon>
        <taxon>Fungi</taxon>
        <taxon>Dikarya</taxon>
        <taxon>Ascomycota</taxon>
        <taxon>Pezizomycotina</taxon>
        <taxon>Dothideomycetes</taxon>
        <taxon>Dothideomycetidae</taxon>
        <taxon>Cladosporiales</taxon>
        <taxon>Cladosporiaceae</taxon>
        <taxon>Cladosporium</taxon>
    </lineage>
</organism>
<feature type="compositionally biased region" description="Basic and acidic residues" evidence="1">
    <location>
        <begin position="626"/>
        <end position="635"/>
    </location>
</feature>
<feature type="region of interest" description="Disordered" evidence="1">
    <location>
        <begin position="1"/>
        <end position="1347"/>
    </location>
</feature>
<sequence>MASSVIDAGAAASPPPRQTSASPERQQHISQQSPLAPARKNSSAEPTEEDDLDPAAFLKSVRELSEKREREDNERYRKLEEEIEKGRQERLARRVERARSISPQKAQPETPTSALRANNDTAVNTPSSTKAALGSPPPLTPSGPATIDTAMASNEPPQRAPGEVPEFKGFGSIKRGSAPSTPGAARRTAEASDAAPKPSPSAAMPTRSNTMKWQQRPTSRGTAGRPMSMAAAAHTRDASVEEPQLSRDQIAASLGARDPSYFRQTADRGVGNAAYRRSKEETNGGDDVFSGRRGLPGMSRESSAEPVRAGSPAAESVVSETPSRFSTRQNSNTGSASVVSEAPSRFSTRQDSNTGSARPTTPSVSDYKPSNDLPFRPGSSGRMSSTTTDSNEPSGLSRTPTMSASQARLAGVNERPSSPTKGMGGFVQSALMKRSDSQNKRWSAQPAGGLSRQGSTASARSGFGGLQGSYSMPKLEPVEDDSRDSSHEPSSRPSSSSSNLTALASRPQDARPGHPSRNHSRSKSVASTYSTTGDQDGGLTSPMGSPSKRWSPNKSSWIESALSKPDSPKPSPTRSAQPSWMENIARAKAQRTSAEAGPGMDSPNPGERSRPSSPTKETPFGPALLKRPESKDFRSETGSTRSITPPTKAKPASLSSRPTSTLTQESLQISEKLATPTTKDETSNFKLEAAPSRRSAETKIEEEPAPRSSNESMSSEKPDVSETPSKQAEPESAKSPPPTKPKPETFSESPELGRQPSVTSVTKSPPIGTTKPEDKPKPEPTPKPTTDFRSTLRSRPVSEPKAQEQPEFMSKFGSLRKAQTERYVAPDVLKDNITRGKRGLTITGGPQKRERKDELRDSLLAKKEQWKQEKEAGIKHERTPSGPPPTASKPEALTRRELLGRSGSVRGASPEKTRNITPEALRFQKSIREKPKVDVPPAAETPKKNSVEVDAPEPVEKKPSPPPSEAETVVVEKRVASPPPKAESPLPEKRVASPPAAAPTSKLAARFNPGLAGILARGPPSAGPSPGGSRSESPVGAPTPARSPPPSSSEPPADGAPLADVRKGRAKGPKKRRAGAAASGEPKPAESTPPKQADETVKEANVTSPSAEQPPTPPLASKPSPSSNSAARFGGAVPGPKSAASVMAASLNNRQTPGEPRDNTVGVVSKTGSFSKPAVSPKPSMTAAPVDDESPLPPMKGLSFPKRTPSDKPATPAKNDVPEFKGFGSGLRRQQAPDEDKENTNSSSPSVKDAVSSWGAKKAYKPTGSPAQVQLPTKKDEEAAMRSASLLASSPARSPSRPGSSNGLGGVGSPIGSPSPAVPPKPAKSSRIVSGQLREASPNKDSQSLEKLPETEAERLLVDSFGSWPTSTGALSIDTQAVINTSTQQRKRAKTLRKTIQKVDADGSCHQLPPQEEYTLFDESVYVCTHTHTPEGGSKASHVIVWTGKSSTAPNAEAGNNVAKAEAKREGSQTQIRMNAQGHEQAELFEALGGILVTRRGAREGASKQFMLCGRKHLGHIAFDEVDFAPSSLCSAFAYLISYPVTLQETKLYLWKGSACSSEEIGAAKLAAMDLSETGEIIEVDQGAEFASFLKIFGPSTTKSSIPAPAPFWQHKSAAPETFTARVFSIQQSDTRGGIFSAMFRRPSWGLRSPAPDPAIKAEATEISPFTQSDLDAEGLYLLDAHGELFLLPGPLFFSLQPENVRNTLFAQALLFASDYAVLAAASQERPAVPEARVVFTGCPEGAEGLFRGWDGESGLWGSGSLMAGSAVAKGRVGEEVRVAGVGELVRAVCR</sequence>
<dbReference type="InterPro" id="IPR007122">
    <property type="entry name" value="Villin/Gelsolin"/>
</dbReference>
<evidence type="ECO:0000256" key="1">
    <source>
        <dbReference type="SAM" id="MobiDB-lite"/>
    </source>
</evidence>
<evidence type="ECO:0000259" key="2">
    <source>
        <dbReference type="Pfam" id="PF00626"/>
    </source>
</evidence>
<feature type="domain" description="DUF7904" evidence="4">
    <location>
        <begin position="1396"/>
        <end position="1496"/>
    </location>
</feature>
<dbReference type="GO" id="GO:0015629">
    <property type="term" value="C:actin cytoskeleton"/>
    <property type="evidence" value="ECO:0007669"/>
    <property type="project" value="TreeGrafter"/>
</dbReference>
<dbReference type="GO" id="GO:0005546">
    <property type="term" value="F:phosphatidylinositol-4,5-bisphosphate binding"/>
    <property type="evidence" value="ECO:0007669"/>
    <property type="project" value="TreeGrafter"/>
</dbReference>
<feature type="compositionally biased region" description="Polar residues" evidence="1">
    <location>
        <begin position="653"/>
        <end position="669"/>
    </location>
</feature>
<protein>
    <recommendedName>
        <fullName evidence="7">DUF4045 domain-containing protein</fullName>
    </recommendedName>
</protein>
<name>A0AB34KRM3_9PEZI</name>
<dbReference type="GO" id="GO:0051015">
    <property type="term" value="F:actin filament binding"/>
    <property type="evidence" value="ECO:0007669"/>
    <property type="project" value="InterPro"/>
</dbReference>
<feature type="compositionally biased region" description="Basic and acidic residues" evidence="1">
    <location>
        <begin position="771"/>
        <end position="780"/>
    </location>
</feature>
<feature type="compositionally biased region" description="Polar residues" evidence="1">
    <location>
        <begin position="206"/>
        <end position="221"/>
    </location>
</feature>
<feature type="compositionally biased region" description="Basic and acidic residues" evidence="1">
    <location>
        <begin position="847"/>
        <end position="879"/>
    </location>
</feature>
<feature type="compositionally biased region" description="Basic and acidic residues" evidence="1">
    <location>
        <begin position="60"/>
        <end position="99"/>
    </location>
</feature>
<feature type="compositionally biased region" description="Basic residues" evidence="1">
    <location>
        <begin position="1064"/>
        <end position="1074"/>
    </location>
</feature>